<protein>
    <recommendedName>
        <fullName evidence="4">Rod shape-determining protein MreD</fullName>
    </recommendedName>
</protein>
<evidence type="ECO:0008006" key="4">
    <source>
        <dbReference type="Google" id="ProtNLM"/>
    </source>
</evidence>
<keyword evidence="1" id="KW-0472">Membrane</keyword>
<feature type="transmembrane region" description="Helical" evidence="1">
    <location>
        <begin position="136"/>
        <end position="157"/>
    </location>
</feature>
<dbReference type="AlphaFoldDB" id="A0A9X2L9R5"/>
<dbReference type="EMBL" id="JANIBC010000007">
    <property type="protein sequence ID" value="MCQ8185721.1"/>
    <property type="molecule type" value="Genomic_DNA"/>
</dbReference>
<comment type="caution">
    <text evidence="2">The sequence shown here is derived from an EMBL/GenBank/DDBJ whole genome shotgun (WGS) entry which is preliminary data.</text>
</comment>
<name>A0A9X2L9R5_9PROT</name>
<keyword evidence="3" id="KW-1185">Reference proteome</keyword>
<organism evidence="2 3">
    <name type="scientific">Parvularcula maris</name>
    <dbReference type="NCBI Taxonomy" id="2965077"/>
    <lineage>
        <taxon>Bacteria</taxon>
        <taxon>Pseudomonadati</taxon>
        <taxon>Pseudomonadota</taxon>
        <taxon>Alphaproteobacteria</taxon>
        <taxon>Parvularculales</taxon>
        <taxon>Parvularculaceae</taxon>
        <taxon>Parvularcula</taxon>
    </lineage>
</organism>
<dbReference type="RefSeq" id="WP_256619608.1">
    <property type="nucleotide sequence ID" value="NZ_JANIBC010000007.1"/>
</dbReference>
<evidence type="ECO:0000256" key="1">
    <source>
        <dbReference type="SAM" id="Phobius"/>
    </source>
</evidence>
<sequence>MDERHYARWDTIAVAGLALLFGVLLLVAPIHLFGGLIPTPFLPLIVIFLYGMDRPESLPPGLTFGMGLLHDILFGAAIGPWASVYLLVHAGIIWQRSYFAGRDVVVLTTGFSVLTLLALLVYWFEMSIISGAAMPLLAILLQGVITIAFFPLILTIFRRTTGRQRPSMLG</sequence>
<keyword evidence="1" id="KW-0812">Transmembrane</keyword>
<reference evidence="2" key="1">
    <citation type="submission" date="2022-07" db="EMBL/GenBank/DDBJ databases">
        <title>Parvularcula maris sp. nov., an algicidal bacterium isolated from seawater.</title>
        <authorList>
            <person name="Li F."/>
        </authorList>
    </citation>
    <scope>NUCLEOTIDE SEQUENCE</scope>
    <source>
        <strain evidence="2">BGMRC 0090</strain>
    </source>
</reference>
<gene>
    <name evidence="2" type="ORF">NOG11_09970</name>
</gene>
<feature type="transmembrane region" description="Helical" evidence="1">
    <location>
        <begin position="104"/>
        <end position="124"/>
    </location>
</feature>
<dbReference type="Proteomes" id="UP001142610">
    <property type="component" value="Unassembled WGS sequence"/>
</dbReference>
<evidence type="ECO:0000313" key="2">
    <source>
        <dbReference type="EMBL" id="MCQ8185721.1"/>
    </source>
</evidence>
<feature type="transmembrane region" description="Helical" evidence="1">
    <location>
        <begin position="6"/>
        <end position="27"/>
    </location>
</feature>
<evidence type="ECO:0000313" key="3">
    <source>
        <dbReference type="Proteomes" id="UP001142610"/>
    </source>
</evidence>
<accession>A0A9X2L9R5</accession>
<keyword evidence="1" id="KW-1133">Transmembrane helix</keyword>
<feature type="transmembrane region" description="Helical" evidence="1">
    <location>
        <begin position="72"/>
        <end position="92"/>
    </location>
</feature>
<proteinExistence type="predicted"/>